<evidence type="ECO:0000313" key="6">
    <source>
        <dbReference type="Proteomes" id="UP001295684"/>
    </source>
</evidence>
<reference evidence="5" key="1">
    <citation type="submission" date="2023-07" db="EMBL/GenBank/DDBJ databases">
        <authorList>
            <consortium name="AG Swart"/>
            <person name="Singh M."/>
            <person name="Singh A."/>
            <person name="Seah K."/>
            <person name="Emmerich C."/>
        </authorList>
    </citation>
    <scope>NUCLEOTIDE SEQUENCE</scope>
    <source>
        <strain evidence="5">DP1</strain>
    </source>
</reference>
<dbReference type="GO" id="GO:0005634">
    <property type="term" value="C:nucleus"/>
    <property type="evidence" value="ECO:0007669"/>
    <property type="project" value="UniProtKB-SubCell"/>
</dbReference>
<dbReference type="GO" id="GO:0016973">
    <property type="term" value="P:poly(A)+ mRNA export from nucleus"/>
    <property type="evidence" value="ECO:0007669"/>
    <property type="project" value="TreeGrafter"/>
</dbReference>
<keyword evidence="2" id="KW-0539">Nucleus</keyword>
<gene>
    <name evidence="5" type="ORF">ECRASSUSDP1_LOCUS13401</name>
</gene>
<organism evidence="5 6">
    <name type="scientific">Euplotes crassus</name>
    <dbReference type="NCBI Taxonomy" id="5936"/>
    <lineage>
        <taxon>Eukaryota</taxon>
        <taxon>Sar</taxon>
        <taxon>Alveolata</taxon>
        <taxon>Ciliophora</taxon>
        <taxon>Intramacronucleata</taxon>
        <taxon>Spirotrichea</taxon>
        <taxon>Hypotrichia</taxon>
        <taxon>Euplotida</taxon>
        <taxon>Euplotidae</taxon>
        <taxon>Moneuplotes</taxon>
    </lineage>
</organism>
<dbReference type="EMBL" id="CAMPGE010013336">
    <property type="protein sequence ID" value="CAI2372074.1"/>
    <property type="molecule type" value="Genomic_DNA"/>
</dbReference>
<evidence type="ECO:0000256" key="3">
    <source>
        <dbReference type="SAM" id="MobiDB-lite"/>
    </source>
</evidence>
<dbReference type="InterPro" id="IPR017923">
    <property type="entry name" value="TFIIS_N"/>
</dbReference>
<proteinExistence type="inferred from homology"/>
<dbReference type="PANTHER" id="PTHR46010">
    <property type="entry name" value="PROTEIN IWS1 HOMOLOG"/>
    <property type="match status" value="1"/>
</dbReference>
<comment type="caution">
    <text evidence="5">The sequence shown here is derived from an EMBL/GenBank/DDBJ whole genome shotgun (WGS) entry which is preliminary data.</text>
</comment>
<dbReference type="SUPFAM" id="SSF47676">
    <property type="entry name" value="Conserved domain common to transcription factors TFIIS, elongin A, CRSP70"/>
    <property type="match status" value="1"/>
</dbReference>
<comment type="similarity">
    <text evidence="1">Belongs to the IWS1 family.</text>
</comment>
<dbReference type="AlphaFoldDB" id="A0AAD1UNF3"/>
<evidence type="ECO:0000259" key="4">
    <source>
        <dbReference type="PROSITE" id="PS51319"/>
    </source>
</evidence>
<feature type="region of interest" description="Disordered" evidence="3">
    <location>
        <begin position="285"/>
        <end position="305"/>
    </location>
</feature>
<dbReference type="Proteomes" id="UP001295684">
    <property type="component" value="Unassembled WGS sequence"/>
</dbReference>
<dbReference type="PROSITE" id="PS51319">
    <property type="entry name" value="TFIIS_N"/>
    <property type="match status" value="1"/>
</dbReference>
<evidence type="ECO:0000313" key="5">
    <source>
        <dbReference type="EMBL" id="CAI2372074.1"/>
    </source>
</evidence>
<feature type="domain" description="TFIIS N-terminal" evidence="4">
    <location>
        <begin position="176"/>
        <end position="252"/>
    </location>
</feature>
<feature type="region of interest" description="Disordered" evidence="3">
    <location>
        <begin position="1"/>
        <end position="62"/>
    </location>
</feature>
<dbReference type="PANTHER" id="PTHR46010:SF1">
    <property type="entry name" value="PROTEIN IWS1 HOMOLOG"/>
    <property type="match status" value="1"/>
</dbReference>
<evidence type="ECO:0000256" key="2">
    <source>
        <dbReference type="PROSITE-ProRule" id="PRU00649"/>
    </source>
</evidence>
<sequence>MSIVKFFEPSKEVEVNESDEESVKEVYSEGLNQELQKTPPKFIQISSEHEEDEQHEERPLRQSACSISLEVKDSGISSNRVEDSKDTLPQSVTQDYRALSQMEQCIIKVGANFTPKNRDETLRYILNRMAKSYEMDLELATKSQPAVHKILYSKKLVKQLKDKITQNLFLANDGLNFLSLWLEKTINGIFPSNEVQEAVLEICGFLPITPEHLQGTRLGRQVKNLEKNANTKNLKEMATKVLHKWYKSILDLGNECKSQSKYEEKYLQYRTRKLQEAAIVSNDKDPSCCTEDTNPSKMKMEAKGKVGGKSVSRNISVFDLTYRPVANLEGNAQSGNKEGAKNQIMKNISQMHKSSLKSSKKYGYMSRAWK</sequence>
<dbReference type="InterPro" id="IPR035441">
    <property type="entry name" value="TFIIS/LEDGF_dom_sf"/>
</dbReference>
<evidence type="ECO:0000256" key="1">
    <source>
        <dbReference type="ARBA" id="ARBA00037992"/>
    </source>
</evidence>
<name>A0AAD1UNF3_EUPCR</name>
<accession>A0AAD1UNF3</accession>
<protein>
    <recommendedName>
        <fullName evidence="4">TFIIS N-terminal domain-containing protein</fullName>
    </recommendedName>
</protein>
<dbReference type="InterPro" id="IPR051037">
    <property type="entry name" value="RNAPII_TF_IWS1"/>
</dbReference>
<dbReference type="Pfam" id="PF08711">
    <property type="entry name" value="Med26"/>
    <property type="match status" value="1"/>
</dbReference>
<dbReference type="Gene3D" id="1.20.930.10">
    <property type="entry name" value="Conserved domain common to transcription factors TFIIS, elongin A, CRSP70"/>
    <property type="match status" value="1"/>
</dbReference>
<keyword evidence="6" id="KW-1185">Reference proteome</keyword>
<comment type="subcellular location">
    <subcellularLocation>
        <location evidence="2">Nucleus</location>
    </subcellularLocation>
</comment>